<evidence type="ECO:0000256" key="8">
    <source>
        <dbReference type="ARBA" id="ARBA00024343"/>
    </source>
</evidence>
<evidence type="ECO:0000256" key="7">
    <source>
        <dbReference type="ARBA" id="ARBA00023242"/>
    </source>
</evidence>
<keyword evidence="2" id="KW-0936">Ethylene signaling pathway</keyword>
<evidence type="ECO:0000256" key="5">
    <source>
        <dbReference type="ARBA" id="ARBA00023159"/>
    </source>
</evidence>
<dbReference type="InterPro" id="IPR044808">
    <property type="entry name" value="ERF_plant"/>
</dbReference>
<dbReference type="EMBL" id="JBEDUW010000007">
    <property type="protein sequence ID" value="KAK9913972.1"/>
    <property type="molecule type" value="Genomic_DNA"/>
</dbReference>
<accession>A0AAW1W4I8</accession>
<proteinExistence type="inferred from homology"/>
<dbReference type="PROSITE" id="PS51032">
    <property type="entry name" value="AP2_ERF"/>
    <property type="match status" value="1"/>
</dbReference>
<evidence type="ECO:0000256" key="2">
    <source>
        <dbReference type="ARBA" id="ARBA00022745"/>
    </source>
</evidence>
<organism evidence="11 12">
    <name type="scientific">Rubus argutus</name>
    <name type="common">Southern blackberry</name>
    <dbReference type="NCBI Taxonomy" id="59490"/>
    <lineage>
        <taxon>Eukaryota</taxon>
        <taxon>Viridiplantae</taxon>
        <taxon>Streptophyta</taxon>
        <taxon>Embryophyta</taxon>
        <taxon>Tracheophyta</taxon>
        <taxon>Spermatophyta</taxon>
        <taxon>Magnoliopsida</taxon>
        <taxon>eudicotyledons</taxon>
        <taxon>Gunneridae</taxon>
        <taxon>Pentapetalae</taxon>
        <taxon>rosids</taxon>
        <taxon>fabids</taxon>
        <taxon>Rosales</taxon>
        <taxon>Rosaceae</taxon>
        <taxon>Rosoideae</taxon>
        <taxon>Rosoideae incertae sedis</taxon>
        <taxon>Rubus</taxon>
    </lineage>
</organism>
<dbReference type="Gene3D" id="3.30.730.10">
    <property type="entry name" value="AP2/ERF domain"/>
    <property type="match status" value="1"/>
</dbReference>
<comment type="caution">
    <text evidence="11">The sequence shown here is derived from an EMBL/GenBank/DDBJ whole genome shotgun (WGS) entry which is preliminary data.</text>
</comment>
<dbReference type="CDD" id="cd00018">
    <property type="entry name" value="AP2"/>
    <property type="match status" value="1"/>
</dbReference>
<reference evidence="11 12" key="1">
    <citation type="journal article" date="2023" name="G3 (Bethesda)">
        <title>A chromosome-length genome assembly and annotation of blackberry (Rubus argutus, cv. 'Hillquist').</title>
        <authorList>
            <person name="Bruna T."/>
            <person name="Aryal R."/>
            <person name="Dudchenko O."/>
            <person name="Sargent D.J."/>
            <person name="Mead D."/>
            <person name="Buti M."/>
            <person name="Cavallini A."/>
            <person name="Hytonen T."/>
            <person name="Andres J."/>
            <person name="Pham M."/>
            <person name="Weisz D."/>
            <person name="Mascagni F."/>
            <person name="Usai G."/>
            <person name="Natali L."/>
            <person name="Bassil N."/>
            <person name="Fernandez G.E."/>
            <person name="Lomsadze A."/>
            <person name="Armour M."/>
            <person name="Olukolu B."/>
            <person name="Poorten T."/>
            <person name="Britton C."/>
            <person name="Davik J."/>
            <person name="Ashrafi H."/>
            <person name="Aiden E.L."/>
            <person name="Borodovsky M."/>
            <person name="Worthington M."/>
        </authorList>
    </citation>
    <scope>NUCLEOTIDE SEQUENCE [LARGE SCALE GENOMIC DNA]</scope>
    <source>
        <strain evidence="11">PI 553951</strain>
    </source>
</reference>
<dbReference type="GO" id="GO:0000976">
    <property type="term" value="F:transcription cis-regulatory region binding"/>
    <property type="evidence" value="ECO:0007669"/>
    <property type="project" value="UniProtKB-ARBA"/>
</dbReference>
<gene>
    <name evidence="11" type="ORF">M0R45_037771</name>
</gene>
<evidence type="ECO:0000256" key="4">
    <source>
        <dbReference type="ARBA" id="ARBA00023125"/>
    </source>
</evidence>
<evidence type="ECO:0000256" key="1">
    <source>
        <dbReference type="ARBA" id="ARBA00004123"/>
    </source>
</evidence>
<dbReference type="PRINTS" id="PR00367">
    <property type="entry name" value="ETHRSPELEMNT"/>
</dbReference>
<dbReference type="PANTHER" id="PTHR31190:SF499">
    <property type="entry name" value="ETHYLENE-RESPONSIVE TRANSCRIPTION FACTOR ERF105"/>
    <property type="match status" value="1"/>
</dbReference>
<keyword evidence="7" id="KW-0539">Nucleus</keyword>
<dbReference type="InterPro" id="IPR016177">
    <property type="entry name" value="DNA-bd_dom_sf"/>
</dbReference>
<keyword evidence="12" id="KW-1185">Reference proteome</keyword>
<comment type="similarity">
    <text evidence="8">Belongs to the AP2/ERF transcription factor family. ERF subfamily.</text>
</comment>
<keyword evidence="5" id="KW-0010">Activator</keyword>
<dbReference type="GO" id="GO:0009873">
    <property type="term" value="P:ethylene-activated signaling pathway"/>
    <property type="evidence" value="ECO:0007669"/>
    <property type="project" value="UniProtKB-KW"/>
</dbReference>
<dbReference type="SUPFAM" id="SSF54171">
    <property type="entry name" value="DNA-binding domain"/>
    <property type="match status" value="1"/>
</dbReference>
<evidence type="ECO:0000313" key="12">
    <source>
        <dbReference type="Proteomes" id="UP001457282"/>
    </source>
</evidence>
<dbReference type="GO" id="GO:0005634">
    <property type="term" value="C:nucleus"/>
    <property type="evidence" value="ECO:0007669"/>
    <property type="project" value="UniProtKB-SubCell"/>
</dbReference>
<dbReference type="AlphaFoldDB" id="A0AAW1W4I8"/>
<dbReference type="Proteomes" id="UP001457282">
    <property type="component" value="Unassembled WGS sequence"/>
</dbReference>
<evidence type="ECO:0000256" key="3">
    <source>
        <dbReference type="ARBA" id="ARBA00023015"/>
    </source>
</evidence>
<dbReference type="InterPro" id="IPR036955">
    <property type="entry name" value="AP2/ERF_dom_sf"/>
</dbReference>
<dbReference type="GO" id="GO:0006950">
    <property type="term" value="P:response to stress"/>
    <property type="evidence" value="ECO:0007669"/>
    <property type="project" value="UniProtKB-ARBA"/>
</dbReference>
<dbReference type="GO" id="GO:0003700">
    <property type="term" value="F:DNA-binding transcription factor activity"/>
    <property type="evidence" value="ECO:0007669"/>
    <property type="project" value="InterPro"/>
</dbReference>
<evidence type="ECO:0000256" key="9">
    <source>
        <dbReference type="SAM" id="MobiDB-lite"/>
    </source>
</evidence>
<evidence type="ECO:0000256" key="6">
    <source>
        <dbReference type="ARBA" id="ARBA00023163"/>
    </source>
</evidence>
<evidence type="ECO:0000313" key="11">
    <source>
        <dbReference type="EMBL" id="KAK9913972.1"/>
    </source>
</evidence>
<feature type="compositionally biased region" description="Low complexity" evidence="9">
    <location>
        <begin position="56"/>
        <end position="67"/>
    </location>
</feature>
<keyword evidence="3" id="KW-0805">Transcription regulation</keyword>
<sequence>MAATQEQDESTLELIRQHLLGDFNFTDTFITNLNFELSPDISYFQPLKFEYSLSESESTSPISNPESYLNPKPEPVTMESAEEPMNSNSNNLNSSSKSEPKRKLSSPNSSSSSVEVRHYRGVRRRPWGKFAAEIRDPARKGSRVWLGTFETDVDAAKAYDCAAFKLRGRKAILNFPLEAGESNPPTNTVRKRRKSVKQEAEEVEVLEPEELDIQSWVVWEGVEDA</sequence>
<dbReference type="PANTHER" id="PTHR31190">
    <property type="entry name" value="DNA-BINDING DOMAIN"/>
    <property type="match status" value="1"/>
</dbReference>
<feature type="compositionally biased region" description="Low complexity" evidence="9">
    <location>
        <begin position="86"/>
        <end position="96"/>
    </location>
</feature>
<comment type="subcellular location">
    <subcellularLocation>
        <location evidence="1">Nucleus</location>
    </subcellularLocation>
</comment>
<name>A0AAW1W4I8_RUBAR</name>
<protein>
    <recommendedName>
        <fullName evidence="10">AP2/ERF domain-containing protein</fullName>
    </recommendedName>
</protein>
<dbReference type="InterPro" id="IPR001471">
    <property type="entry name" value="AP2/ERF_dom"/>
</dbReference>
<keyword evidence="4" id="KW-0238">DNA-binding</keyword>
<keyword evidence="6" id="KW-0804">Transcription</keyword>
<evidence type="ECO:0000259" key="10">
    <source>
        <dbReference type="PROSITE" id="PS51032"/>
    </source>
</evidence>
<dbReference type="FunFam" id="3.30.730.10:FF:000001">
    <property type="entry name" value="Ethylene-responsive transcription factor 2"/>
    <property type="match status" value="1"/>
</dbReference>
<dbReference type="SMART" id="SM00380">
    <property type="entry name" value="AP2"/>
    <property type="match status" value="1"/>
</dbReference>
<feature type="region of interest" description="Disordered" evidence="9">
    <location>
        <begin position="56"/>
        <end position="117"/>
    </location>
</feature>
<dbReference type="Pfam" id="PF00847">
    <property type="entry name" value="AP2"/>
    <property type="match status" value="1"/>
</dbReference>
<feature type="domain" description="AP2/ERF" evidence="10">
    <location>
        <begin position="118"/>
        <end position="176"/>
    </location>
</feature>